<comment type="caution">
    <text evidence="4">The sequence shown here is derived from an EMBL/GenBank/DDBJ whole genome shotgun (WGS) entry which is preliminary data.</text>
</comment>
<dbReference type="PROSITE" id="PS51658">
    <property type="entry name" value="BFN"/>
    <property type="match status" value="1"/>
</dbReference>
<dbReference type="Proteomes" id="UP000822688">
    <property type="component" value="Chromosome 6"/>
</dbReference>
<gene>
    <name evidence="4" type="ORF">KC19_6G024000</name>
</gene>
<feature type="domain" description="BFN" evidence="3">
    <location>
        <begin position="247"/>
        <end position="383"/>
    </location>
</feature>
<sequence length="456" mass="49745">MIHPHTRLNQESSISAALLPHTPPILLATTPFHSIPGPSVSSLSWTIASETTLEGRSCRIRYAFLSGCVSLLSFGACFLVTDRRDRTVFLEVWYNTGTTSAPHRHGPVWQKELGVAGSSLQGYRRQAKMAAPAAVMSLLQSHARVGFPQKNLGPCSFGSARTHALLRTPILGGASRCASAPVAPKVCSARSSTRINSSQSFNNGSMAENFSENDEDYADASILEASEVRSGPDGFIIKMRDGNVLKCVHNKTEGGKLPVYAAQPAIVLQLNDGSNLLLPIIVLELPSVMLLEAVRNVQVSRPTVYQVMSQMLEVSGYRAKVVRVTKRVNEAYFARIYLAKDGDDSAPPVSLDVRPSDAINLAVRCKIPIQVNKDLAVGDGVRIVSESEKLPSSIVRNGQVITDMDQPLPGDCTDAKEFIIIRDMYIAAVEERFIDAAKLRDELQQFRSESKQQKQI</sequence>
<evidence type="ECO:0000313" key="5">
    <source>
        <dbReference type="Proteomes" id="UP000822688"/>
    </source>
</evidence>
<comment type="similarity">
    <text evidence="1">Belongs to the bifunctional nuclease family.</text>
</comment>
<keyword evidence="5" id="KW-1185">Reference proteome</keyword>
<protein>
    <recommendedName>
        <fullName evidence="3">BFN domain-containing protein</fullName>
    </recommendedName>
</protein>
<dbReference type="GO" id="GO:0004518">
    <property type="term" value="F:nuclease activity"/>
    <property type="evidence" value="ECO:0007669"/>
    <property type="project" value="InterPro"/>
</dbReference>
<evidence type="ECO:0000313" key="4">
    <source>
        <dbReference type="EMBL" id="KAG0568503.1"/>
    </source>
</evidence>
<comment type="function">
    <text evidence="2">Bifunctional nuclease with both RNase and DNase activities. Involved in basal defense response. Participates in abscisic acid-derived callose deposition following infection by a necrotrophic pathogen.</text>
</comment>
<proteinExistence type="inferred from homology"/>
<dbReference type="PANTHER" id="PTHR15160">
    <property type="entry name" value="VON HIPPEL-LINDAU PROTEIN"/>
    <property type="match status" value="1"/>
</dbReference>
<accession>A0A8T0HAQ8</accession>
<dbReference type="AlphaFoldDB" id="A0A8T0HAQ8"/>
<dbReference type="Pfam" id="PF02577">
    <property type="entry name" value="BFN_dom"/>
    <property type="match status" value="1"/>
</dbReference>
<organism evidence="4 5">
    <name type="scientific">Ceratodon purpureus</name>
    <name type="common">Fire moss</name>
    <name type="synonym">Dicranum purpureum</name>
    <dbReference type="NCBI Taxonomy" id="3225"/>
    <lineage>
        <taxon>Eukaryota</taxon>
        <taxon>Viridiplantae</taxon>
        <taxon>Streptophyta</taxon>
        <taxon>Embryophyta</taxon>
        <taxon>Bryophyta</taxon>
        <taxon>Bryophytina</taxon>
        <taxon>Bryopsida</taxon>
        <taxon>Dicranidae</taxon>
        <taxon>Pseudoditrichales</taxon>
        <taxon>Ditrichaceae</taxon>
        <taxon>Ceratodon</taxon>
    </lineage>
</organism>
<dbReference type="PANTHER" id="PTHR15160:SF3">
    <property type="entry name" value="BIFUNCTIONAL NUCLEASE 1"/>
    <property type="match status" value="1"/>
</dbReference>
<reference evidence="4 5" key="1">
    <citation type="submission" date="2020-06" db="EMBL/GenBank/DDBJ databases">
        <title>WGS assembly of Ceratodon purpureus strain R40.</title>
        <authorList>
            <person name="Carey S.B."/>
            <person name="Jenkins J."/>
            <person name="Shu S."/>
            <person name="Lovell J.T."/>
            <person name="Sreedasyam A."/>
            <person name="Maumus F."/>
            <person name="Tiley G.P."/>
            <person name="Fernandez-Pozo N."/>
            <person name="Barry K."/>
            <person name="Chen C."/>
            <person name="Wang M."/>
            <person name="Lipzen A."/>
            <person name="Daum C."/>
            <person name="Saski C.A."/>
            <person name="Payton A.C."/>
            <person name="Mcbreen J.C."/>
            <person name="Conrad R.E."/>
            <person name="Kollar L.M."/>
            <person name="Olsson S."/>
            <person name="Huttunen S."/>
            <person name="Landis J.B."/>
            <person name="Wickett N.J."/>
            <person name="Johnson M.G."/>
            <person name="Rensing S.A."/>
            <person name="Grimwood J."/>
            <person name="Schmutz J."/>
            <person name="Mcdaniel S.F."/>
        </authorList>
    </citation>
    <scope>NUCLEOTIDE SEQUENCE [LARGE SCALE GENOMIC DNA]</scope>
    <source>
        <strain evidence="4 5">R40</strain>
    </source>
</reference>
<evidence type="ECO:0000259" key="3">
    <source>
        <dbReference type="PROSITE" id="PS51658"/>
    </source>
</evidence>
<dbReference type="SUPFAM" id="SSF103256">
    <property type="entry name" value="Hypothetical protein TM0160"/>
    <property type="match status" value="1"/>
</dbReference>
<dbReference type="InterPro" id="IPR036104">
    <property type="entry name" value="BFN_sf"/>
</dbReference>
<name>A0A8T0HAQ8_CERPU</name>
<dbReference type="GO" id="GO:0030891">
    <property type="term" value="C:VCB complex"/>
    <property type="evidence" value="ECO:0007669"/>
    <property type="project" value="TreeGrafter"/>
</dbReference>
<dbReference type="GO" id="GO:0016567">
    <property type="term" value="P:protein ubiquitination"/>
    <property type="evidence" value="ECO:0007669"/>
    <property type="project" value="TreeGrafter"/>
</dbReference>
<evidence type="ECO:0000256" key="2">
    <source>
        <dbReference type="ARBA" id="ARBA00025428"/>
    </source>
</evidence>
<dbReference type="InterPro" id="IPR003729">
    <property type="entry name" value="Bi_nuclease_dom"/>
</dbReference>
<evidence type="ECO:0000256" key="1">
    <source>
        <dbReference type="ARBA" id="ARBA00009095"/>
    </source>
</evidence>
<dbReference type="EMBL" id="CM026427">
    <property type="protein sequence ID" value="KAG0568503.1"/>
    <property type="molecule type" value="Genomic_DNA"/>
</dbReference>
<dbReference type="GO" id="GO:0005634">
    <property type="term" value="C:nucleus"/>
    <property type="evidence" value="ECO:0007669"/>
    <property type="project" value="TreeGrafter"/>
</dbReference>
<dbReference type="Gene3D" id="3.10.690.10">
    <property type="entry name" value="Bifunctional nuclease domain"/>
    <property type="match status" value="1"/>
</dbReference>